<evidence type="ECO:0000313" key="3">
    <source>
        <dbReference type="EMBL" id="SDW51749.1"/>
    </source>
</evidence>
<evidence type="ECO:0000313" key="2">
    <source>
        <dbReference type="EMBL" id="GLV14101.1"/>
    </source>
</evidence>
<dbReference type="InterPro" id="IPR006121">
    <property type="entry name" value="HMA_dom"/>
</dbReference>
<dbReference type="EMBL" id="BSRA01000009">
    <property type="protein sequence ID" value="GLV14101.1"/>
    <property type="molecule type" value="Genomic_DNA"/>
</dbReference>
<sequence>MAISTITLQSATCPLCANRVSVALHAVAGVRNFDVDLSDEIAVITYDDDTVDDAVIRNVIDEVNCDAHKTVH</sequence>
<dbReference type="Proteomes" id="UP000182589">
    <property type="component" value="Unassembled WGS sequence"/>
</dbReference>
<dbReference type="Pfam" id="PF00403">
    <property type="entry name" value="HMA"/>
    <property type="match status" value="1"/>
</dbReference>
<dbReference type="STRING" id="89784.SAMN04489725_10772"/>
<accession>A0A1H2U803</accession>
<dbReference type="EMBL" id="FNOJ01000007">
    <property type="protein sequence ID" value="SDW51749.1"/>
    <property type="molecule type" value="Genomic_DNA"/>
</dbReference>
<dbReference type="RefSeq" id="WP_040288317.1">
    <property type="nucleotide sequence ID" value="NZ_BSRA01000009.1"/>
</dbReference>
<dbReference type="PROSITE" id="PS50846">
    <property type="entry name" value="HMA_2"/>
    <property type="match status" value="1"/>
</dbReference>
<dbReference type="AlphaFoldDB" id="A0A1H2U803"/>
<dbReference type="InterPro" id="IPR036163">
    <property type="entry name" value="HMA_dom_sf"/>
</dbReference>
<evidence type="ECO:0000313" key="4">
    <source>
        <dbReference type="Proteomes" id="UP000182589"/>
    </source>
</evidence>
<reference evidence="2" key="3">
    <citation type="submission" date="2023-02" db="EMBL/GenBank/DDBJ databases">
        <title>Proposal of a novel subspecies: Alicyclobacillus hesperidum subspecies aegle.</title>
        <authorList>
            <person name="Goto K."/>
            <person name="Fujii T."/>
            <person name="Yasui K."/>
            <person name="Mochida K."/>
            <person name="Kato-Tanaka Y."/>
            <person name="Morohoshi S."/>
            <person name="An S.Y."/>
            <person name="Kasai H."/>
            <person name="Yokota A."/>
        </authorList>
    </citation>
    <scope>NUCLEOTIDE SEQUENCE</scope>
    <source>
        <strain evidence="2">DSM 12766</strain>
    </source>
</reference>
<proteinExistence type="predicted"/>
<reference evidence="3" key="1">
    <citation type="submission" date="2016-10" db="EMBL/GenBank/DDBJ databases">
        <authorList>
            <person name="de Groot N.N."/>
        </authorList>
    </citation>
    <scope>NUCLEOTIDE SEQUENCE [LARGE SCALE GENOMIC DNA]</scope>
    <source>
        <strain evidence="3">DSM 12489</strain>
    </source>
</reference>
<gene>
    <name evidence="2" type="ORF">Heshes_17850</name>
    <name evidence="3" type="ORF">SAMN04489725_10772</name>
</gene>
<dbReference type="SUPFAM" id="SSF55008">
    <property type="entry name" value="HMA, heavy metal-associated domain"/>
    <property type="match status" value="1"/>
</dbReference>
<reference evidence="4" key="2">
    <citation type="submission" date="2016-10" db="EMBL/GenBank/DDBJ databases">
        <authorList>
            <person name="Varghese N."/>
        </authorList>
    </citation>
    <scope>NUCLEOTIDE SEQUENCE [LARGE SCALE GENOMIC DNA]</scope>
    <source>
        <strain evidence="4">DSM 12489</strain>
    </source>
</reference>
<dbReference type="Gene3D" id="3.30.70.100">
    <property type="match status" value="1"/>
</dbReference>
<dbReference type="CDD" id="cd00371">
    <property type="entry name" value="HMA"/>
    <property type="match status" value="1"/>
</dbReference>
<organism evidence="3 4">
    <name type="scientific">Alicyclobacillus hesperidum</name>
    <dbReference type="NCBI Taxonomy" id="89784"/>
    <lineage>
        <taxon>Bacteria</taxon>
        <taxon>Bacillati</taxon>
        <taxon>Bacillota</taxon>
        <taxon>Bacilli</taxon>
        <taxon>Bacillales</taxon>
        <taxon>Alicyclobacillaceae</taxon>
        <taxon>Alicyclobacillus</taxon>
    </lineage>
</organism>
<evidence type="ECO:0000259" key="1">
    <source>
        <dbReference type="PROSITE" id="PS50846"/>
    </source>
</evidence>
<name>A0A1H2U803_9BACL</name>
<keyword evidence="4" id="KW-1185">Reference proteome</keyword>
<dbReference type="Proteomes" id="UP001157137">
    <property type="component" value="Unassembled WGS sequence"/>
</dbReference>
<protein>
    <submittedName>
        <fullName evidence="3">Copper chaperone CopZ</fullName>
    </submittedName>
</protein>
<feature type="domain" description="HMA" evidence="1">
    <location>
        <begin position="2"/>
        <end position="68"/>
    </location>
</feature>
<dbReference type="GO" id="GO:0046872">
    <property type="term" value="F:metal ion binding"/>
    <property type="evidence" value="ECO:0007669"/>
    <property type="project" value="InterPro"/>
</dbReference>